<accession>A0AAV6YR16</accession>
<reference evidence="1" key="1">
    <citation type="thesis" date="2020" institute="ProQuest LLC" country="789 East Eisenhower Parkway, Ann Arbor, MI, USA">
        <title>Comparative Genomics and Chromosome Evolution.</title>
        <authorList>
            <person name="Mudd A.B."/>
        </authorList>
    </citation>
    <scope>NUCLEOTIDE SEQUENCE</scope>
    <source>
        <strain evidence="1">237g6f4</strain>
        <tissue evidence="1">Blood</tissue>
    </source>
</reference>
<protein>
    <submittedName>
        <fullName evidence="1">Uncharacterized protein</fullName>
    </submittedName>
</protein>
<name>A0AAV6YR16_ENGPU</name>
<keyword evidence="2" id="KW-1185">Reference proteome</keyword>
<organism evidence="1 2">
    <name type="scientific">Engystomops pustulosus</name>
    <name type="common">Tungara frog</name>
    <name type="synonym">Physalaemus pustulosus</name>
    <dbReference type="NCBI Taxonomy" id="76066"/>
    <lineage>
        <taxon>Eukaryota</taxon>
        <taxon>Metazoa</taxon>
        <taxon>Chordata</taxon>
        <taxon>Craniata</taxon>
        <taxon>Vertebrata</taxon>
        <taxon>Euteleostomi</taxon>
        <taxon>Amphibia</taxon>
        <taxon>Batrachia</taxon>
        <taxon>Anura</taxon>
        <taxon>Neobatrachia</taxon>
        <taxon>Hyloidea</taxon>
        <taxon>Leptodactylidae</taxon>
        <taxon>Leiuperinae</taxon>
        <taxon>Engystomops</taxon>
    </lineage>
</organism>
<dbReference type="AlphaFoldDB" id="A0AAV6YR16"/>
<gene>
    <name evidence="1" type="ORF">GDO81_020520</name>
</gene>
<dbReference type="EMBL" id="WNYA01013482">
    <property type="protein sequence ID" value="KAG8539697.1"/>
    <property type="molecule type" value="Genomic_DNA"/>
</dbReference>
<comment type="caution">
    <text evidence="1">The sequence shown here is derived from an EMBL/GenBank/DDBJ whole genome shotgun (WGS) entry which is preliminary data.</text>
</comment>
<evidence type="ECO:0000313" key="1">
    <source>
        <dbReference type="EMBL" id="KAG8539697.1"/>
    </source>
</evidence>
<proteinExistence type="predicted"/>
<sequence>MQTDHTRVRQCSPYINMKQRHTRRDSEACGGSSSSSFLLEIFRISSLSIVSPEGEKNIYYIPSRLGEGAPSFIRKYSNIPGMSRCSQTQGMQAISRRSSFWGAGY</sequence>
<evidence type="ECO:0000313" key="2">
    <source>
        <dbReference type="Proteomes" id="UP000824782"/>
    </source>
</evidence>
<dbReference type="Proteomes" id="UP000824782">
    <property type="component" value="Unassembled WGS sequence"/>
</dbReference>